<feature type="transmembrane region" description="Helical" evidence="6">
    <location>
        <begin position="17"/>
        <end position="36"/>
    </location>
</feature>
<name>A0ABY8H363_9MICC</name>
<protein>
    <submittedName>
        <fullName evidence="8">PLD nuclease N-terminal domain-containing protein</fullName>
    </submittedName>
</protein>
<evidence type="ECO:0000256" key="5">
    <source>
        <dbReference type="ARBA" id="ARBA00023136"/>
    </source>
</evidence>
<evidence type="ECO:0000313" key="9">
    <source>
        <dbReference type="Proteomes" id="UP001219037"/>
    </source>
</evidence>
<gene>
    <name evidence="8" type="ORF">P8192_08460</name>
</gene>
<evidence type="ECO:0000256" key="3">
    <source>
        <dbReference type="ARBA" id="ARBA00022692"/>
    </source>
</evidence>
<evidence type="ECO:0000256" key="6">
    <source>
        <dbReference type="SAM" id="Phobius"/>
    </source>
</evidence>
<feature type="domain" description="Cardiolipin synthase N-terminal" evidence="7">
    <location>
        <begin position="28"/>
        <end position="69"/>
    </location>
</feature>
<proteinExistence type="predicted"/>
<keyword evidence="2" id="KW-1003">Cell membrane</keyword>
<sequence length="122" mass="14208">MIAATAPGPLIPTGLEILLQAVGVALVVLVIVALISLLRSPLDPQRRLIWVATIFVLPLVGPAVWLWWRYWYYPRRRQEQPDWDPNDRTKRVNLARKSFRDLQRTSDDELKRGDAVRREQIR</sequence>
<dbReference type="RefSeq" id="WP_278156170.1">
    <property type="nucleotide sequence ID" value="NZ_CP121252.1"/>
</dbReference>
<keyword evidence="5 6" id="KW-0472">Membrane</keyword>
<feature type="transmembrane region" description="Helical" evidence="6">
    <location>
        <begin position="48"/>
        <end position="68"/>
    </location>
</feature>
<comment type="subcellular location">
    <subcellularLocation>
        <location evidence="1">Cell membrane</location>
        <topology evidence="1">Multi-pass membrane protein</topology>
    </subcellularLocation>
</comment>
<keyword evidence="3 6" id="KW-0812">Transmembrane</keyword>
<reference evidence="8 9" key="1">
    <citation type="submission" date="2023-04" db="EMBL/GenBank/DDBJ databases">
        <title>Funneling lignin-derived compounds into biodiesel using alkali-halophilic Citricoccus sp. P2.</title>
        <authorList>
            <person name="Luo C.-B."/>
        </authorList>
    </citation>
    <scope>NUCLEOTIDE SEQUENCE [LARGE SCALE GENOMIC DNA]</scope>
    <source>
        <strain evidence="8 9">P2</strain>
    </source>
</reference>
<dbReference type="Proteomes" id="UP001219037">
    <property type="component" value="Chromosome"/>
</dbReference>
<evidence type="ECO:0000256" key="1">
    <source>
        <dbReference type="ARBA" id="ARBA00004651"/>
    </source>
</evidence>
<keyword evidence="9" id="KW-1185">Reference proteome</keyword>
<keyword evidence="4 6" id="KW-1133">Transmembrane helix</keyword>
<evidence type="ECO:0000259" key="7">
    <source>
        <dbReference type="Pfam" id="PF13396"/>
    </source>
</evidence>
<dbReference type="InterPro" id="IPR027379">
    <property type="entry name" value="CLS_N"/>
</dbReference>
<organism evidence="8 9">
    <name type="scientific">Citricoccus muralis</name>
    <dbReference type="NCBI Taxonomy" id="169134"/>
    <lineage>
        <taxon>Bacteria</taxon>
        <taxon>Bacillati</taxon>
        <taxon>Actinomycetota</taxon>
        <taxon>Actinomycetes</taxon>
        <taxon>Micrococcales</taxon>
        <taxon>Micrococcaceae</taxon>
        <taxon>Citricoccus</taxon>
    </lineage>
</organism>
<dbReference type="Pfam" id="PF13396">
    <property type="entry name" value="PLDc_N"/>
    <property type="match status" value="1"/>
</dbReference>
<accession>A0ABY8H363</accession>
<evidence type="ECO:0000313" key="8">
    <source>
        <dbReference type="EMBL" id="WFP15451.1"/>
    </source>
</evidence>
<evidence type="ECO:0000256" key="4">
    <source>
        <dbReference type="ARBA" id="ARBA00022989"/>
    </source>
</evidence>
<evidence type="ECO:0000256" key="2">
    <source>
        <dbReference type="ARBA" id="ARBA00022475"/>
    </source>
</evidence>
<dbReference type="EMBL" id="CP121252">
    <property type="protein sequence ID" value="WFP15451.1"/>
    <property type="molecule type" value="Genomic_DNA"/>
</dbReference>